<keyword evidence="4" id="KW-0808">Transferase</keyword>
<dbReference type="SMART" id="SM00448">
    <property type="entry name" value="REC"/>
    <property type="match status" value="1"/>
</dbReference>
<reference evidence="12 13" key="1">
    <citation type="submission" date="2017-10" db="EMBL/GenBank/DDBJ databases">
        <title>Novel microbial diversity and functional potential in the marine mammal oral microbiome.</title>
        <authorList>
            <person name="Dudek N.K."/>
            <person name="Sun C.L."/>
            <person name="Burstein D."/>
            <person name="Kantor R.S."/>
            <person name="Aliaga Goltsman D.S."/>
            <person name="Bik E.M."/>
            <person name="Thomas B.C."/>
            <person name="Banfield J.F."/>
            <person name="Relman D.A."/>
        </authorList>
    </citation>
    <scope>NUCLEOTIDE SEQUENCE [LARGE SCALE GENOMIC DNA]</scope>
    <source>
        <strain evidence="12">DOLJORAL78_47_16</strain>
    </source>
</reference>
<dbReference type="InterPro" id="IPR003594">
    <property type="entry name" value="HATPase_dom"/>
</dbReference>
<dbReference type="SUPFAM" id="SSF55874">
    <property type="entry name" value="ATPase domain of HSP90 chaperone/DNA topoisomerase II/histidine kinase"/>
    <property type="match status" value="1"/>
</dbReference>
<evidence type="ECO:0000256" key="9">
    <source>
        <dbReference type="PROSITE-ProRule" id="PRU00169"/>
    </source>
</evidence>
<dbReference type="PRINTS" id="PR00344">
    <property type="entry name" value="BCTRLSENSOR"/>
</dbReference>
<dbReference type="InterPro" id="IPR036097">
    <property type="entry name" value="HisK_dim/P_sf"/>
</dbReference>
<dbReference type="EMBL" id="PDSK01000094">
    <property type="protein sequence ID" value="PIE33864.1"/>
    <property type="molecule type" value="Genomic_DNA"/>
</dbReference>
<dbReference type="Gene3D" id="1.10.287.130">
    <property type="match status" value="1"/>
</dbReference>
<evidence type="ECO:0000256" key="2">
    <source>
        <dbReference type="ARBA" id="ARBA00012438"/>
    </source>
</evidence>
<dbReference type="PANTHER" id="PTHR43065">
    <property type="entry name" value="SENSOR HISTIDINE KINASE"/>
    <property type="match status" value="1"/>
</dbReference>
<dbReference type="InterPro" id="IPR036890">
    <property type="entry name" value="HATPase_C_sf"/>
</dbReference>
<feature type="modified residue" description="4-aspartylphosphate" evidence="9">
    <location>
        <position position="73"/>
    </location>
</feature>
<dbReference type="Pfam" id="PF00512">
    <property type="entry name" value="HisKA"/>
    <property type="match status" value="1"/>
</dbReference>
<organism evidence="12 13">
    <name type="scientific">candidate division KSB3 bacterium</name>
    <dbReference type="NCBI Taxonomy" id="2044937"/>
    <lineage>
        <taxon>Bacteria</taxon>
        <taxon>candidate division KSB3</taxon>
    </lineage>
</organism>
<dbReference type="SMART" id="SM00387">
    <property type="entry name" value="HATPase_c"/>
    <property type="match status" value="1"/>
</dbReference>
<evidence type="ECO:0000313" key="13">
    <source>
        <dbReference type="Proteomes" id="UP000230821"/>
    </source>
</evidence>
<dbReference type="CDD" id="cd00082">
    <property type="entry name" value="HisKA"/>
    <property type="match status" value="1"/>
</dbReference>
<evidence type="ECO:0000256" key="1">
    <source>
        <dbReference type="ARBA" id="ARBA00000085"/>
    </source>
</evidence>
<evidence type="ECO:0000256" key="5">
    <source>
        <dbReference type="ARBA" id="ARBA00022741"/>
    </source>
</evidence>
<dbReference type="GO" id="GO:0000155">
    <property type="term" value="F:phosphorelay sensor kinase activity"/>
    <property type="evidence" value="ECO:0007669"/>
    <property type="project" value="InterPro"/>
</dbReference>
<dbReference type="GO" id="GO:0005524">
    <property type="term" value="F:ATP binding"/>
    <property type="evidence" value="ECO:0007669"/>
    <property type="project" value="UniProtKB-KW"/>
</dbReference>
<keyword evidence="5" id="KW-0547">Nucleotide-binding</keyword>
<keyword evidence="3 9" id="KW-0597">Phosphoprotein</keyword>
<proteinExistence type="predicted"/>
<dbReference type="PANTHER" id="PTHR43065:SF10">
    <property type="entry name" value="PEROXIDE STRESS-ACTIVATED HISTIDINE KINASE MAK3"/>
    <property type="match status" value="1"/>
</dbReference>
<comment type="caution">
    <text evidence="12">The sequence shown here is derived from an EMBL/GenBank/DDBJ whole genome shotgun (WGS) entry which is preliminary data.</text>
</comment>
<gene>
    <name evidence="12" type="ORF">CSA56_10160</name>
</gene>
<dbReference type="EC" id="2.7.13.3" evidence="2"/>
<keyword evidence="7" id="KW-0067">ATP-binding</keyword>
<evidence type="ECO:0000256" key="6">
    <source>
        <dbReference type="ARBA" id="ARBA00022777"/>
    </source>
</evidence>
<protein>
    <recommendedName>
        <fullName evidence="2">histidine kinase</fullName>
        <ecNumber evidence="2">2.7.13.3</ecNumber>
    </recommendedName>
</protein>
<dbReference type="Gene3D" id="3.40.50.2300">
    <property type="match status" value="1"/>
</dbReference>
<feature type="domain" description="Response regulatory" evidence="11">
    <location>
        <begin position="16"/>
        <end position="139"/>
    </location>
</feature>
<accession>A0A2G6KDV3</accession>
<sequence length="392" mass="44195">MDGLPIEHADRTGRRYIICVDDDRALLDGLTQQLEGAFSATHDIEATESAQEALDLIDQVYHDDDVVEMVISDQVMPGMKGDELLTSIHSKYPKVITVMLTGQAGLDSAIHAINNAGLSRYLVKPWNDDEFLMTIRELLENYYLEEENARLFKELQLAYQHLRDTQEQLIHSEKLAIVGKLTASIAHEIRNQLTILGYAEVIKMAVPDNRQVGKYVQNILATRNRILSIVDEIRQFARNQIQTYEKSPFQLTEVLDTALSIIGYDKEAKRRTIEKDYQISPLLTMNRDKIIQVIINLFRNAVQATTDDGTITVRVSENQHHVLIDIVDDGCGISSDQIEAIWQPFFTTKGEQGTGLGLDICKRIIEGHNGHISCQSKVGVGTTFTIELPFDD</sequence>
<feature type="domain" description="Histidine kinase" evidence="10">
    <location>
        <begin position="184"/>
        <end position="392"/>
    </location>
</feature>
<evidence type="ECO:0000313" key="12">
    <source>
        <dbReference type="EMBL" id="PIE33864.1"/>
    </source>
</evidence>
<comment type="catalytic activity">
    <reaction evidence="1">
        <text>ATP + protein L-histidine = ADP + protein N-phospho-L-histidine.</text>
        <dbReference type="EC" id="2.7.13.3"/>
    </reaction>
</comment>
<dbReference type="InterPro" id="IPR005467">
    <property type="entry name" value="His_kinase_dom"/>
</dbReference>
<evidence type="ECO:0000256" key="7">
    <source>
        <dbReference type="ARBA" id="ARBA00022840"/>
    </source>
</evidence>
<evidence type="ECO:0000256" key="8">
    <source>
        <dbReference type="ARBA" id="ARBA00023012"/>
    </source>
</evidence>
<dbReference type="SUPFAM" id="SSF52172">
    <property type="entry name" value="CheY-like"/>
    <property type="match status" value="1"/>
</dbReference>
<dbReference type="InterPro" id="IPR001789">
    <property type="entry name" value="Sig_transdc_resp-reg_receiver"/>
</dbReference>
<evidence type="ECO:0000256" key="4">
    <source>
        <dbReference type="ARBA" id="ARBA00022679"/>
    </source>
</evidence>
<evidence type="ECO:0000256" key="3">
    <source>
        <dbReference type="ARBA" id="ARBA00022553"/>
    </source>
</evidence>
<dbReference type="Proteomes" id="UP000230821">
    <property type="component" value="Unassembled WGS sequence"/>
</dbReference>
<dbReference type="SMART" id="SM00388">
    <property type="entry name" value="HisKA"/>
    <property type="match status" value="1"/>
</dbReference>
<name>A0A2G6KDV3_9BACT</name>
<keyword evidence="8" id="KW-0902">Two-component regulatory system</keyword>
<dbReference type="Pfam" id="PF00072">
    <property type="entry name" value="Response_reg"/>
    <property type="match status" value="1"/>
</dbReference>
<dbReference type="InterPro" id="IPR011006">
    <property type="entry name" value="CheY-like_superfamily"/>
</dbReference>
<dbReference type="PROSITE" id="PS50110">
    <property type="entry name" value="RESPONSE_REGULATORY"/>
    <property type="match status" value="1"/>
</dbReference>
<dbReference type="SUPFAM" id="SSF47384">
    <property type="entry name" value="Homodimeric domain of signal transducing histidine kinase"/>
    <property type="match status" value="1"/>
</dbReference>
<dbReference type="PROSITE" id="PS50109">
    <property type="entry name" value="HIS_KIN"/>
    <property type="match status" value="1"/>
</dbReference>
<dbReference type="AlphaFoldDB" id="A0A2G6KDV3"/>
<keyword evidence="6" id="KW-0418">Kinase</keyword>
<dbReference type="Pfam" id="PF02518">
    <property type="entry name" value="HATPase_c"/>
    <property type="match status" value="1"/>
</dbReference>
<dbReference type="InterPro" id="IPR003661">
    <property type="entry name" value="HisK_dim/P_dom"/>
</dbReference>
<evidence type="ECO:0000259" key="10">
    <source>
        <dbReference type="PROSITE" id="PS50109"/>
    </source>
</evidence>
<dbReference type="Gene3D" id="3.30.565.10">
    <property type="entry name" value="Histidine kinase-like ATPase, C-terminal domain"/>
    <property type="match status" value="1"/>
</dbReference>
<dbReference type="InterPro" id="IPR004358">
    <property type="entry name" value="Sig_transdc_His_kin-like_C"/>
</dbReference>
<evidence type="ECO:0000259" key="11">
    <source>
        <dbReference type="PROSITE" id="PS50110"/>
    </source>
</evidence>